<name>A0ACD5ZQT2_AVESA</name>
<proteinExistence type="predicted"/>
<sequence length="159" mass="17580">MEGWVKLNVDGSYIQNDGQAGAGMILRDHQGEVIYTACRCLVNCSSALEEELAACEEGLRLALNWSVQPIVVEMDCSVGVAMLNAATKDKSSLVHLVTSIKELLNEKGSTVTKIHRSQNMSSHTMAKLGRSKARTQFWIRNFPQELHDIVTNECNFPIS</sequence>
<evidence type="ECO:0000313" key="1">
    <source>
        <dbReference type="EnsemblPlants" id="AVESA.00010b.r2.7AG1239940.1.CDS.1"/>
    </source>
</evidence>
<reference evidence="1" key="2">
    <citation type="submission" date="2025-09" db="UniProtKB">
        <authorList>
            <consortium name="EnsemblPlants"/>
        </authorList>
    </citation>
    <scope>IDENTIFICATION</scope>
</reference>
<dbReference type="Proteomes" id="UP001732700">
    <property type="component" value="Chromosome 7A"/>
</dbReference>
<protein>
    <submittedName>
        <fullName evidence="1">Uncharacterized protein</fullName>
    </submittedName>
</protein>
<accession>A0ACD5ZQT2</accession>
<evidence type="ECO:0000313" key="2">
    <source>
        <dbReference type="Proteomes" id="UP001732700"/>
    </source>
</evidence>
<organism evidence="1 2">
    <name type="scientific">Avena sativa</name>
    <name type="common">Oat</name>
    <dbReference type="NCBI Taxonomy" id="4498"/>
    <lineage>
        <taxon>Eukaryota</taxon>
        <taxon>Viridiplantae</taxon>
        <taxon>Streptophyta</taxon>
        <taxon>Embryophyta</taxon>
        <taxon>Tracheophyta</taxon>
        <taxon>Spermatophyta</taxon>
        <taxon>Magnoliopsida</taxon>
        <taxon>Liliopsida</taxon>
        <taxon>Poales</taxon>
        <taxon>Poaceae</taxon>
        <taxon>BOP clade</taxon>
        <taxon>Pooideae</taxon>
        <taxon>Poodae</taxon>
        <taxon>Poeae</taxon>
        <taxon>Poeae Chloroplast Group 1 (Aveneae type)</taxon>
        <taxon>Aveninae</taxon>
        <taxon>Avena</taxon>
    </lineage>
</organism>
<dbReference type="EnsemblPlants" id="AVESA.00010b.r2.7AG1239940.1">
    <property type="protein sequence ID" value="AVESA.00010b.r2.7AG1239940.1.CDS.1"/>
    <property type="gene ID" value="AVESA.00010b.r2.7AG1239940"/>
</dbReference>
<reference evidence="1" key="1">
    <citation type="submission" date="2021-05" db="EMBL/GenBank/DDBJ databases">
        <authorList>
            <person name="Scholz U."/>
            <person name="Mascher M."/>
            <person name="Fiebig A."/>
        </authorList>
    </citation>
    <scope>NUCLEOTIDE SEQUENCE [LARGE SCALE GENOMIC DNA]</scope>
</reference>
<keyword evidence="2" id="KW-1185">Reference proteome</keyword>